<accession>A0A245ZLR8</accession>
<sequence>MIRILAKSVLASAALLAAVGVSAASRDTYVATPAAAPTKSFLITRDTSWQVRDGAYVATNAPIREMIACQLVARSAGALTGFTVNGTAFDGAELDACNAKAKGGKATAAKAVTAQAPAN</sequence>
<dbReference type="InterPro" id="IPR058067">
    <property type="entry name" value="CC_3452-like"/>
</dbReference>
<evidence type="ECO:0000313" key="3">
    <source>
        <dbReference type="Proteomes" id="UP000197783"/>
    </source>
</evidence>
<comment type="caution">
    <text evidence="2">The sequence shown here is derived from an EMBL/GenBank/DDBJ whole genome shotgun (WGS) entry which is preliminary data.</text>
</comment>
<dbReference type="InterPro" id="IPR058513">
    <property type="entry name" value="DUF8200"/>
</dbReference>
<name>A0A245ZLR8_9SPHN</name>
<keyword evidence="1" id="KW-0732">Signal</keyword>
<keyword evidence="3" id="KW-1185">Reference proteome</keyword>
<dbReference type="Pfam" id="PF26624">
    <property type="entry name" value="DUF8200"/>
    <property type="match status" value="1"/>
</dbReference>
<dbReference type="OrthoDB" id="7594837at2"/>
<dbReference type="NCBIfam" id="NF047636">
    <property type="entry name" value="CC_3452_fam"/>
    <property type="match status" value="1"/>
</dbReference>
<dbReference type="AlphaFoldDB" id="A0A245ZLR8"/>
<feature type="signal peptide" evidence="1">
    <location>
        <begin position="1"/>
        <end position="23"/>
    </location>
</feature>
<dbReference type="Proteomes" id="UP000197783">
    <property type="component" value="Unassembled WGS sequence"/>
</dbReference>
<feature type="chain" id="PRO_5013372108" evidence="1">
    <location>
        <begin position="24"/>
        <end position="119"/>
    </location>
</feature>
<dbReference type="RefSeq" id="WP_088333396.1">
    <property type="nucleotide sequence ID" value="NZ_NBBJ01000002.1"/>
</dbReference>
<gene>
    <name evidence="2" type="ORF">SPMU_16700</name>
</gene>
<protein>
    <submittedName>
        <fullName evidence="2">Uncharacterized protein</fullName>
    </submittedName>
</protein>
<organism evidence="2 3">
    <name type="scientific">Sphingomonas mucosissima</name>
    <dbReference type="NCBI Taxonomy" id="370959"/>
    <lineage>
        <taxon>Bacteria</taxon>
        <taxon>Pseudomonadati</taxon>
        <taxon>Pseudomonadota</taxon>
        <taxon>Alphaproteobacteria</taxon>
        <taxon>Sphingomonadales</taxon>
        <taxon>Sphingomonadaceae</taxon>
        <taxon>Sphingomonas</taxon>
    </lineage>
</organism>
<proteinExistence type="predicted"/>
<dbReference type="EMBL" id="NBBJ01000002">
    <property type="protein sequence ID" value="OWK30681.1"/>
    <property type="molecule type" value="Genomic_DNA"/>
</dbReference>
<evidence type="ECO:0000256" key="1">
    <source>
        <dbReference type="SAM" id="SignalP"/>
    </source>
</evidence>
<reference evidence="2 3" key="1">
    <citation type="submission" date="2017-03" db="EMBL/GenBank/DDBJ databases">
        <title>Genome sequence of Sphingomonas mucosissima DSM 17494.</title>
        <authorList>
            <person name="Poehlein A."/>
            <person name="Wuebbeler J.H."/>
            <person name="Steinbuechel A."/>
            <person name="Daniel R."/>
        </authorList>
    </citation>
    <scope>NUCLEOTIDE SEQUENCE [LARGE SCALE GENOMIC DNA]</scope>
    <source>
        <strain evidence="2 3">DSM 17494</strain>
    </source>
</reference>
<evidence type="ECO:0000313" key="2">
    <source>
        <dbReference type="EMBL" id="OWK30681.1"/>
    </source>
</evidence>